<dbReference type="AlphaFoldDB" id="A0A1B6CLC1"/>
<evidence type="ECO:0000256" key="5">
    <source>
        <dbReference type="ARBA" id="ARBA00023242"/>
    </source>
</evidence>
<evidence type="ECO:0000256" key="6">
    <source>
        <dbReference type="RuleBase" id="RU364039"/>
    </source>
</evidence>
<organism evidence="9">
    <name type="scientific">Clastoptera arizonana</name>
    <name type="common">Arizona spittle bug</name>
    <dbReference type="NCBI Taxonomy" id="38151"/>
    <lineage>
        <taxon>Eukaryota</taxon>
        <taxon>Metazoa</taxon>
        <taxon>Ecdysozoa</taxon>
        <taxon>Arthropoda</taxon>
        <taxon>Hexapoda</taxon>
        <taxon>Insecta</taxon>
        <taxon>Pterygota</taxon>
        <taxon>Neoptera</taxon>
        <taxon>Paraneoptera</taxon>
        <taxon>Hemiptera</taxon>
        <taxon>Auchenorrhyncha</taxon>
        <taxon>Cercopoidea</taxon>
        <taxon>Clastopteridae</taxon>
        <taxon>Clastoptera</taxon>
    </lineage>
</organism>
<protein>
    <recommendedName>
        <fullName evidence="6">Ribosome assembly factor mrt4</fullName>
    </recommendedName>
</protein>
<sequence length="245" mass="28229">MPKSKRDKKVSLTKTTKKGLPVKQQLVGDIRKAMEEYPNIFVFNIQNMRNGKLKELRGYWKHSRFFFGKNKVMSLALGKSPQEESQTNSHLLVKYIKGQCGLLFTKEPKKDVIDWFEQYKEDDFARSGNLATETVILPEGPLPDFSHAIEPHLRQLGLPTSLQRGVVTLLKEHIVCKVGEMLSPEQARILKLLGKQMAEFKLTLICVWTKDGSFEKLHRKKKDKSSKNKETNEINQTEDVEMNQL</sequence>
<evidence type="ECO:0000256" key="7">
    <source>
        <dbReference type="SAM" id="MobiDB-lite"/>
    </source>
</evidence>
<evidence type="ECO:0000256" key="3">
    <source>
        <dbReference type="ARBA" id="ARBA00011117"/>
    </source>
</evidence>
<evidence type="ECO:0000256" key="1">
    <source>
        <dbReference type="ARBA" id="ARBA00004046"/>
    </source>
</evidence>
<dbReference type="InterPro" id="IPR051742">
    <property type="entry name" value="Ribosome_Assembly_uL10"/>
</dbReference>
<gene>
    <name evidence="9" type="ORF">g.27736</name>
</gene>
<dbReference type="FunFam" id="3.30.70.1730:FF:000005">
    <property type="entry name" value="Ribosome assembly factor mrt4"/>
    <property type="match status" value="1"/>
</dbReference>
<dbReference type="GO" id="GO:0005730">
    <property type="term" value="C:nucleolus"/>
    <property type="evidence" value="ECO:0007669"/>
    <property type="project" value="UniProtKB-SubCell"/>
</dbReference>
<dbReference type="InterPro" id="IPR043164">
    <property type="entry name" value="Ribosomal_uL10-like_insert_sf"/>
</dbReference>
<dbReference type="GO" id="GO:0000956">
    <property type="term" value="P:nuclear-transcribed mRNA catabolic process"/>
    <property type="evidence" value="ECO:0007669"/>
    <property type="project" value="TreeGrafter"/>
</dbReference>
<accession>A0A1B6CLC1</accession>
<dbReference type="CDD" id="cd05796">
    <property type="entry name" value="Ribosomal_P0_like"/>
    <property type="match status" value="1"/>
</dbReference>
<comment type="subunit">
    <text evidence="3 6">Associates with the pre-60S ribosomal particle.</text>
</comment>
<feature type="compositionally biased region" description="Acidic residues" evidence="7">
    <location>
        <begin position="236"/>
        <end position="245"/>
    </location>
</feature>
<evidence type="ECO:0000259" key="8">
    <source>
        <dbReference type="Pfam" id="PF17777"/>
    </source>
</evidence>
<dbReference type="InterPro" id="IPR001790">
    <property type="entry name" value="Ribosomal_uL10"/>
</dbReference>
<dbReference type="InterPro" id="IPR040637">
    <property type="entry name" value="Ribosomal_uL10-like_insert"/>
</dbReference>
<reference evidence="9" key="1">
    <citation type="submission" date="2015-12" db="EMBL/GenBank/DDBJ databases">
        <title>De novo transcriptome assembly of four potential Pierce s Disease insect vectors from Arizona vineyards.</title>
        <authorList>
            <person name="Tassone E.E."/>
        </authorList>
    </citation>
    <scope>NUCLEOTIDE SEQUENCE</scope>
</reference>
<keyword evidence="6" id="KW-0690">Ribosome biogenesis</keyword>
<dbReference type="Gene3D" id="3.30.70.1730">
    <property type="match status" value="1"/>
</dbReference>
<feature type="domain" description="Large ribosomal subunit protein uL10-like insertion" evidence="8">
    <location>
        <begin position="125"/>
        <end position="194"/>
    </location>
</feature>
<evidence type="ECO:0000256" key="2">
    <source>
        <dbReference type="ARBA" id="ARBA00008889"/>
    </source>
</evidence>
<dbReference type="GO" id="GO:0003723">
    <property type="term" value="F:RNA binding"/>
    <property type="evidence" value="ECO:0007669"/>
    <property type="project" value="TreeGrafter"/>
</dbReference>
<dbReference type="PANTHER" id="PTHR45841">
    <property type="entry name" value="MRNA TURNOVER PROTEIN 4 MRTO4"/>
    <property type="match status" value="1"/>
</dbReference>
<keyword evidence="4 6" id="KW-0963">Cytoplasm</keyword>
<dbReference type="EMBL" id="GEDC01023105">
    <property type="protein sequence ID" value="JAS14193.1"/>
    <property type="molecule type" value="Transcribed_RNA"/>
</dbReference>
<evidence type="ECO:0000313" key="9">
    <source>
        <dbReference type="EMBL" id="JAS14193.1"/>
    </source>
</evidence>
<dbReference type="FunFam" id="3.90.105.20:FF:000003">
    <property type="entry name" value="Ribosome assembly factor mrt4"/>
    <property type="match status" value="1"/>
</dbReference>
<dbReference type="GO" id="GO:0006364">
    <property type="term" value="P:rRNA processing"/>
    <property type="evidence" value="ECO:0007669"/>
    <property type="project" value="TreeGrafter"/>
</dbReference>
<dbReference type="Pfam" id="PF00466">
    <property type="entry name" value="Ribosomal_L10"/>
    <property type="match status" value="1"/>
</dbReference>
<keyword evidence="5 6" id="KW-0539">Nucleus</keyword>
<evidence type="ECO:0000256" key="4">
    <source>
        <dbReference type="ARBA" id="ARBA00022490"/>
    </source>
</evidence>
<comment type="function">
    <text evidence="1 6">Component of the ribosome assembly machinery. Nuclear paralog of the ribosomal protein P0, it binds pre-60S subunits at an early stage of assembly in the nucleolus, and is replaced by P0 in cytoplasmic pre-60S subunits and mature 80S ribosomes.</text>
</comment>
<name>A0A1B6CLC1_9HEMI</name>
<comment type="subcellular location">
    <subcellularLocation>
        <location evidence="6">Cytoplasm</location>
    </subcellularLocation>
    <subcellularLocation>
        <location evidence="6">Nucleus</location>
        <location evidence="6">Nucleolus</location>
    </subcellularLocation>
</comment>
<proteinExistence type="inferred from homology"/>
<dbReference type="InterPro" id="IPR033867">
    <property type="entry name" value="Mrt4"/>
</dbReference>
<feature type="region of interest" description="Disordered" evidence="7">
    <location>
        <begin position="218"/>
        <end position="245"/>
    </location>
</feature>
<dbReference type="PANTHER" id="PTHR45841:SF1">
    <property type="entry name" value="MRNA TURNOVER PROTEIN 4 HOMOLOG"/>
    <property type="match status" value="1"/>
</dbReference>
<dbReference type="InterPro" id="IPR043141">
    <property type="entry name" value="Ribosomal_uL10-like_sf"/>
</dbReference>
<dbReference type="GO" id="GO:0005737">
    <property type="term" value="C:cytoplasm"/>
    <property type="evidence" value="ECO:0007669"/>
    <property type="project" value="UniProtKB-SubCell"/>
</dbReference>
<dbReference type="SUPFAM" id="SSF160369">
    <property type="entry name" value="Ribosomal protein L10-like"/>
    <property type="match status" value="1"/>
</dbReference>
<dbReference type="Pfam" id="PF17777">
    <property type="entry name" value="RL10P_insert"/>
    <property type="match status" value="1"/>
</dbReference>
<comment type="similarity">
    <text evidence="2 6">Belongs to the universal ribosomal protein uL10 family.</text>
</comment>
<dbReference type="Gene3D" id="3.90.105.20">
    <property type="match status" value="1"/>
</dbReference>
<dbReference type="GO" id="GO:0000027">
    <property type="term" value="P:ribosomal large subunit assembly"/>
    <property type="evidence" value="ECO:0007669"/>
    <property type="project" value="InterPro"/>
</dbReference>
<dbReference type="GO" id="GO:0030687">
    <property type="term" value="C:preribosome, large subunit precursor"/>
    <property type="evidence" value="ECO:0007669"/>
    <property type="project" value="TreeGrafter"/>
</dbReference>